<proteinExistence type="predicted"/>
<dbReference type="AlphaFoldDB" id="A0A6N4SPM7"/>
<evidence type="ECO:0000313" key="2">
    <source>
        <dbReference type="Proteomes" id="UP000001822"/>
    </source>
</evidence>
<protein>
    <submittedName>
        <fullName evidence="1">Uncharacterized protein</fullName>
    </submittedName>
</protein>
<dbReference type="Proteomes" id="UP000001822">
    <property type="component" value="Chromosome"/>
</dbReference>
<dbReference type="EMBL" id="CP000383">
    <property type="protein sequence ID" value="ABG58277.1"/>
    <property type="molecule type" value="Genomic_DNA"/>
</dbReference>
<reference evidence="1 2" key="1">
    <citation type="journal article" date="2007" name="Appl. Environ. Microbiol.">
        <title>Genome sequence of the cellulolytic gliding bacterium Cytophaga hutchinsonii.</title>
        <authorList>
            <person name="Xie G."/>
            <person name="Bruce D.C."/>
            <person name="Challacombe J.F."/>
            <person name="Chertkov O."/>
            <person name="Detter J.C."/>
            <person name="Gilna P."/>
            <person name="Han C.S."/>
            <person name="Lucas S."/>
            <person name="Misra M."/>
            <person name="Myers G.L."/>
            <person name="Richardson P."/>
            <person name="Tapia R."/>
            <person name="Thayer N."/>
            <person name="Thompson L.S."/>
            <person name="Brettin T.S."/>
            <person name="Henrissat B."/>
            <person name="Wilson D.B."/>
            <person name="McBride M.J."/>
        </authorList>
    </citation>
    <scope>NUCLEOTIDE SEQUENCE [LARGE SCALE GENOMIC DNA]</scope>
    <source>
        <strain evidence="2">ATCC 33406 / DSM 1761 / CIP 103989 / NBRC 15051 / NCIMB 9469 / D465</strain>
    </source>
</reference>
<name>A0A6N4SPM7_CYTH3</name>
<dbReference type="KEGG" id="chu:CHU_1000"/>
<evidence type="ECO:0000313" key="1">
    <source>
        <dbReference type="EMBL" id="ABG58277.1"/>
    </source>
</evidence>
<organism evidence="1 2">
    <name type="scientific">Cytophaga hutchinsonii (strain ATCC 33406 / DSM 1761 / CIP 103989 / NBRC 15051 / NCIMB 9469 / D465)</name>
    <dbReference type="NCBI Taxonomy" id="269798"/>
    <lineage>
        <taxon>Bacteria</taxon>
        <taxon>Pseudomonadati</taxon>
        <taxon>Bacteroidota</taxon>
        <taxon>Cytophagia</taxon>
        <taxon>Cytophagales</taxon>
        <taxon>Cytophagaceae</taxon>
        <taxon>Cytophaga</taxon>
    </lineage>
</organism>
<accession>A0A6N4SPM7</accession>
<gene>
    <name evidence="1" type="ordered locus">CHU_1000</name>
</gene>
<dbReference type="RefSeq" id="WP_011584392.1">
    <property type="nucleotide sequence ID" value="NC_008255.1"/>
</dbReference>
<keyword evidence="2" id="KW-1185">Reference proteome</keyword>
<sequence length="114" mass="13546">MKKIEIDWIAKSRSTGLTEAFIEEHENKVYWPSISSYQILSETFIEKHADKVIWQLISSCQILSEAFIEKFEGEICWEKLFSERQGQQLQLSTEFRKKHAERFQWGMSNEEPIS</sequence>